<comment type="caution">
    <text evidence="1">The sequence shown here is derived from an EMBL/GenBank/DDBJ whole genome shotgun (WGS) entry which is preliminary data.</text>
</comment>
<dbReference type="AlphaFoldDB" id="M6H075"/>
<reference evidence="1 2" key="1">
    <citation type="submission" date="2013-01" db="EMBL/GenBank/DDBJ databases">
        <authorList>
            <person name="Harkins D.M."/>
            <person name="Durkin A.S."/>
            <person name="Brinkac L.M."/>
            <person name="Haft D.H."/>
            <person name="Selengut J.D."/>
            <person name="Sanka R."/>
            <person name="DePew J."/>
            <person name="Purushe J."/>
            <person name="Hospenthal D.R."/>
            <person name="Murray C.K."/>
            <person name="Pimentel G."/>
            <person name="Wasfy M."/>
            <person name="Parker T."/>
            <person name="Miller R.S."/>
            <person name="Vinetz J.M."/>
            <person name="Sutton G.G."/>
            <person name="Nierman W.C."/>
            <person name="Fouts D.E."/>
        </authorList>
    </citation>
    <scope>NUCLEOTIDE SEQUENCE [LARGE SCALE GENOMIC DNA]</scope>
    <source>
        <strain evidence="1 2">2006001854</strain>
    </source>
</reference>
<protein>
    <submittedName>
        <fullName evidence="1">Uncharacterized protein</fullName>
    </submittedName>
</protein>
<dbReference type="Proteomes" id="UP000012128">
    <property type="component" value="Unassembled WGS sequence"/>
</dbReference>
<evidence type="ECO:0000313" key="2">
    <source>
        <dbReference type="Proteomes" id="UP000012128"/>
    </source>
</evidence>
<dbReference type="EMBL" id="AFLW02000008">
    <property type="protein sequence ID" value="EMM84556.1"/>
    <property type="molecule type" value="Genomic_DNA"/>
</dbReference>
<sequence length="64" mass="7926">MTIFPRETSFYDRKGKIQTRMITIFWRWFSTEKNIEKEKIKNEYAYLIHSGILSQVCFRMEKEK</sequence>
<proteinExistence type="predicted"/>
<gene>
    <name evidence="1" type="ORF">LEP1GSC037_4330</name>
</gene>
<accession>M6H075</accession>
<name>M6H075_LEPIR</name>
<evidence type="ECO:0000313" key="1">
    <source>
        <dbReference type="EMBL" id="EMM84556.1"/>
    </source>
</evidence>
<organism evidence="1 2">
    <name type="scientific">Leptospira interrogans str. 2006001854</name>
    <dbReference type="NCBI Taxonomy" id="1001590"/>
    <lineage>
        <taxon>Bacteria</taxon>
        <taxon>Pseudomonadati</taxon>
        <taxon>Spirochaetota</taxon>
        <taxon>Spirochaetia</taxon>
        <taxon>Leptospirales</taxon>
        <taxon>Leptospiraceae</taxon>
        <taxon>Leptospira</taxon>
    </lineage>
</organism>